<evidence type="ECO:0000313" key="2">
    <source>
        <dbReference type="Proteomes" id="UP000248196"/>
    </source>
</evidence>
<dbReference type="RefSeq" id="WP_041417416.1">
    <property type="nucleotide sequence ID" value="NZ_PESE01000011.1"/>
</dbReference>
<proteinExistence type="predicted"/>
<accession>A0A318NY97</accession>
<dbReference type="OrthoDB" id="6496501at2"/>
<name>A0A318NY97_SERPL</name>
<protein>
    <submittedName>
        <fullName evidence="1">Uncharacterized protein</fullName>
    </submittedName>
</protein>
<evidence type="ECO:0000313" key="1">
    <source>
        <dbReference type="EMBL" id="PYD36556.1"/>
    </source>
</evidence>
<gene>
    <name evidence="1" type="ORF">CT690_23715</name>
</gene>
<dbReference type="AlphaFoldDB" id="A0A318NY97"/>
<organism evidence="1 2">
    <name type="scientific">Serratia plymuthica</name>
    <dbReference type="NCBI Taxonomy" id="82996"/>
    <lineage>
        <taxon>Bacteria</taxon>
        <taxon>Pseudomonadati</taxon>
        <taxon>Pseudomonadota</taxon>
        <taxon>Gammaproteobacteria</taxon>
        <taxon>Enterobacterales</taxon>
        <taxon>Yersiniaceae</taxon>
        <taxon>Serratia</taxon>
    </lineage>
</organism>
<dbReference type="EMBL" id="PESE01000011">
    <property type="protein sequence ID" value="PYD36556.1"/>
    <property type="molecule type" value="Genomic_DNA"/>
</dbReference>
<sequence>MNYQGNEKLRADVAELANDMYEMHIRLRELSRIYLWNSDVLADRLCGHILRDAHDRYIEIYKAINELDHHFRE</sequence>
<dbReference type="Proteomes" id="UP000248196">
    <property type="component" value="Unassembled WGS sequence"/>
</dbReference>
<comment type="caution">
    <text evidence="1">The sequence shown here is derived from an EMBL/GenBank/DDBJ whole genome shotgun (WGS) entry which is preliminary data.</text>
</comment>
<reference evidence="1 2" key="1">
    <citation type="submission" date="2017-11" db="EMBL/GenBank/DDBJ databases">
        <title>Genome sequence of the oocydin A producing rhizobacterium Serratia plymuthica 4Rx5.</title>
        <authorList>
            <person name="Matilla M.A."/>
            <person name="Udaondo Z."/>
            <person name="Salmond G.P.C."/>
        </authorList>
    </citation>
    <scope>NUCLEOTIDE SEQUENCE [LARGE SCALE GENOMIC DNA]</scope>
    <source>
        <strain evidence="1 2">4Rx5</strain>
    </source>
</reference>